<sequence>MKANSTLRAMRAHKGIIASQLKQAIKFDDTAEAEHLNKVLAAIQKEIEQYTAQAVR</sequence>
<accession>A0A6J7XLE9</accession>
<organism evidence="3">
    <name type="scientific">uncultured Caudovirales phage</name>
    <dbReference type="NCBI Taxonomy" id="2100421"/>
    <lineage>
        <taxon>Viruses</taxon>
        <taxon>Duplodnaviria</taxon>
        <taxon>Heunggongvirae</taxon>
        <taxon>Uroviricota</taxon>
        <taxon>Caudoviricetes</taxon>
        <taxon>Peduoviridae</taxon>
        <taxon>Maltschvirus</taxon>
        <taxon>Maltschvirus maltsch</taxon>
    </lineage>
</organism>
<reference evidence="3" key="1">
    <citation type="submission" date="2020-05" db="EMBL/GenBank/DDBJ databases">
        <authorList>
            <person name="Chiriac C."/>
            <person name="Salcher M."/>
            <person name="Ghai R."/>
            <person name="Kavagutti S V."/>
        </authorList>
    </citation>
    <scope>NUCLEOTIDE SEQUENCE</scope>
</reference>
<dbReference type="EMBL" id="LR798419">
    <property type="protein sequence ID" value="CAB5230437.1"/>
    <property type="molecule type" value="Genomic_DNA"/>
</dbReference>
<proteinExistence type="predicted"/>
<dbReference type="EMBL" id="LR797428">
    <property type="protein sequence ID" value="CAB4215261.1"/>
    <property type="molecule type" value="Genomic_DNA"/>
</dbReference>
<protein>
    <submittedName>
        <fullName evidence="3">Uncharacterized protein</fullName>
    </submittedName>
</protein>
<evidence type="ECO:0000313" key="2">
    <source>
        <dbReference type="EMBL" id="CAB4215261.1"/>
    </source>
</evidence>
<name>A0A6J7XLE9_9CAUD</name>
<dbReference type="EMBL" id="LR797069">
    <property type="protein sequence ID" value="CAB4184354.1"/>
    <property type="molecule type" value="Genomic_DNA"/>
</dbReference>
<evidence type="ECO:0000313" key="3">
    <source>
        <dbReference type="EMBL" id="CAB5230437.1"/>
    </source>
</evidence>
<evidence type="ECO:0000313" key="1">
    <source>
        <dbReference type="EMBL" id="CAB4184354.1"/>
    </source>
</evidence>
<gene>
    <name evidence="1" type="ORF">UFOVP1126_2</name>
    <name evidence="2" type="ORF">UFOVP1485_2</name>
    <name evidence="3" type="ORF">UFOVP1573_11</name>
</gene>